<organism evidence="3 4">
    <name type="scientific">Onchocerca flexuosa</name>
    <dbReference type="NCBI Taxonomy" id="387005"/>
    <lineage>
        <taxon>Eukaryota</taxon>
        <taxon>Metazoa</taxon>
        <taxon>Ecdysozoa</taxon>
        <taxon>Nematoda</taxon>
        <taxon>Chromadorea</taxon>
        <taxon>Rhabditida</taxon>
        <taxon>Spirurina</taxon>
        <taxon>Spiruromorpha</taxon>
        <taxon>Filarioidea</taxon>
        <taxon>Onchocercidae</taxon>
        <taxon>Onchocerca</taxon>
    </lineage>
</organism>
<reference evidence="3 4" key="1">
    <citation type="submission" date="2015-12" db="EMBL/GenBank/DDBJ databases">
        <title>Draft genome of the nematode, Onchocerca flexuosa.</title>
        <authorList>
            <person name="Mitreva M."/>
        </authorList>
    </citation>
    <scope>NUCLEOTIDE SEQUENCE [LARGE SCALE GENOMIC DNA]</scope>
    <source>
        <strain evidence="3">Red Deer</strain>
    </source>
</reference>
<dbReference type="InterPro" id="IPR000408">
    <property type="entry name" value="Reg_chr_condens"/>
</dbReference>
<evidence type="ECO:0000256" key="1">
    <source>
        <dbReference type="ARBA" id="ARBA00022737"/>
    </source>
</evidence>
<dbReference type="AlphaFoldDB" id="A0A238BIY3"/>
<evidence type="ECO:0000313" key="3">
    <source>
        <dbReference type="EMBL" id="OZC05447.1"/>
    </source>
</evidence>
<dbReference type="InterPro" id="IPR009091">
    <property type="entry name" value="RCC1/BLIP-II"/>
</dbReference>
<dbReference type="PANTHER" id="PTHR22872">
    <property type="entry name" value="BTK-BINDING PROTEIN-RELATED"/>
    <property type="match status" value="1"/>
</dbReference>
<dbReference type="SUPFAM" id="SSF50985">
    <property type="entry name" value="RCC1/BLIP-II"/>
    <property type="match status" value="1"/>
</dbReference>
<proteinExistence type="predicted"/>
<dbReference type="InterPro" id="IPR011333">
    <property type="entry name" value="SKP1/BTB/POZ_sf"/>
</dbReference>
<dbReference type="OrthoDB" id="10253607at2759"/>
<dbReference type="InterPro" id="IPR036770">
    <property type="entry name" value="Ankyrin_rpt-contain_sf"/>
</dbReference>
<dbReference type="Proteomes" id="UP000242913">
    <property type="component" value="Unassembled WGS sequence"/>
</dbReference>
<feature type="repeat" description="RCC1" evidence="2">
    <location>
        <begin position="157"/>
        <end position="212"/>
    </location>
</feature>
<accession>A0A238BIY3</accession>
<dbReference type="Gene3D" id="1.25.40.20">
    <property type="entry name" value="Ankyrin repeat-containing domain"/>
    <property type="match status" value="1"/>
</dbReference>
<feature type="repeat" description="RCC1" evidence="2">
    <location>
        <begin position="212"/>
        <end position="261"/>
    </location>
</feature>
<gene>
    <name evidence="3" type="ORF">X798_07587</name>
</gene>
<dbReference type="SUPFAM" id="SSF48403">
    <property type="entry name" value="Ankyrin repeat"/>
    <property type="match status" value="1"/>
</dbReference>
<dbReference type="Gene3D" id="3.30.710.10">
    <property type="entry name" value="Potassium Channel Kv1.1, Chain A"/>
    <property type="match status" value="1"/>
</dbReference>
<protein>
    <submittedName>
        <fullName evidence="3">Uncharacterized protein</fullName>
    </submittedName>
</protein>
<dbReference type="InterPro" id="IPR051625">
    <property type="entry name" value="Signaling_Regulatory_Domain"/>
</dbReference>
<dbReference type="Pfam" id="PF00415">
    <property type="entry name" value="RCC1"/>
    <property type="match status" value="2"/>
</dbReference>
<feature type="repeat" description="RCC1" evidence="2">
    <location>
        <begin position="266"/>
        <end position="319"/>
    </location>
</feature>
<keyword evidence="4" id="KW-1185">Reference proteome</keyword>
<name>A0A238BIY3_9BILA</name>
<dbReference type="PROSITE" id="PS50012">
    <property type="entry name" value="RCC1_3"/>
    <property type="match status" value="3"/>
</dbReference>
<evidence type="ECO:0000313" key="4">
    <source>
        <dbReference type="Proteomes" id="UP000242913"/>
    </source>
</evidence>
<dbReference type="EMBL" id="KZ271123">
    <property type="protein sequence ID" value="OZC05447.1"/>
    <property type="molecule type" value="Genomic_DNA"/>
</dbReference>
<keyword evidence="1" id="KW-0677">Repeat</keyword>
<evidence type="ECO:0000256" key="2">
    <source>
        <dbReference type="PROSITE-ProRule" id="PRU00235"/>
    </source>
</evidence>
<sequence length="949" mass="107755">MDTLWRTIAKKYPKLHTDDKFMSGCLYGLIQADLTKFGHVSDELALQIRTIAMVCVQAICKADKAHWPFSSLHLAAYYNSVELLEILLEVFDYKEAMTLEGLTPAQFAAMKGHLRALAVLYRNVDISIYCGIGGFNAYEFLKSFAKRDENEKLHCLSRIYVCGDNDTLSLGVMYGKCTTYPVPVQFFDEPSFGKEAAQVSFGKYHTIYLIDGQAFSCGLGRYGKLGHGDEKDQFKIRRIKFSEPIVCVCAGLTHSIICTRKKVALGQIVVFGLNDKGQLGLGTKRLVLTPTVAKFFKEDTSYIIDCSTAESYSIIIMITDSYMVRINSKGDSSQGAVFSGFKYFYKNRYHAATSGLFLFDSEIPGLLRSLYFHNTLMERSIFGVKNADVTRDGQIIIVDDMGDVYEGNLAHYTLFSDPYFDNVSDGFSWIVDYMVKVKVSRLCGILPAKSAFLTPDGRNKVLNLLEVDPRSVLHCTENVSKVEFSNCDIATVICMDENGKELGRYETALEVLKHESDVCSSYFERWAEDQKNEIRITAKPDILEIFLSFCCEHCLRPDLSMQKLMELLIFANKLICNNFFNTVKQELFKPPFEISNLRDLFGLARHLSSVELYKSLSELCAAIFPTLLENGFINELSLDEIAYIEDAFRSYALENIVRTVDQFELSIQNLMIPKRTVRNIIMDILAVVKEPMDMKKLIDFCNSIKNDSHPKKRTKHMRSSVIIFSSADDVERIRNCESEKKFFPSEKDDVRNCGPQMELSTNEKGDNRCVQMPNIFSKATFKLVDIEKEYPSLSDIQIATATSEVCGKQVIELDTPKMYPFISLSDILVEGEETNKIKQEEKKDVYISPRSTLENLRGSRRRTSNSWHLNESITCENSFAQIMEDEQARQLETMRQTCSRLSDINVEEQAMAELIAHYEGEATMQGVSMTISTERKTEEVNDPLWAAKS</sequence>
<dbReference type="Gene3D" id="2.130.10.30">
    <property type="entry name" value="Regulator of chromosome condensation 1/beta-lactamase-inhibitor protein II"/>
    <property type="match status" value="1"/>
</dbReference>